<keyword evidence="4" id="KW-0256">Endoplasmic reticulum</keyword>
<dbReference type="Gene3D" id="3.40.50.1820">
    <property type="entry name" value="alpha/beta hydrolase"/>
    <property type="match status" value="1"/>
</dbReference>
<name>A0ABP1AZP5_9BRYO</name>
<accession>A0ABP1AZP5</accession>
<sequence>MASASRIPVNRLYPENPQEDGGATFDVVFFHGLQIVGGTAAKEAYRKTWTNKDKVLWPKEWLPTDLDHIRVFSLSYDAEATKWFGQGNTEDVEYIGENLFQSLVMGSEGVGCRPFVLVGHSFGGLVIKALINETKRRSHSAETNALDKKAIGKAKDFLQNLKGIVFYAVPHSGADAATLLSYFKFVGLSQIIGNLTPFSRRMEKMSVTMEDTLYNKGINIYAFGEGKPTYLNMMVVEAASAMRLAGNNFYLLEDCDHMQVCKPPSKEHPSYSQLLDVLHTCREGTDPRAV</sequence>
<evidence type="ECO:0000256" key="4">
    <source>
        <dbReference type="ARBA" id="ARBA00022824"/>
    </source>
</evidence>
<dbReference type="PANTHER" id="PTHR48182:SF2">
    <property type="entry name" value="PROTEIN SERAC1"/>
    <property type="match status" value="1"/>
</dbReference>
<dbReference type="InterPro" id="IPR052374">
    <property type="entry name" value="SERAC1"/>
</dbReference>
<keyword evidence="5" id="KW-0496">Mitochondrion</keyword>
<dbReference type="PANTHER" id="PTHR48182">
    <property type="entry name" value="PROTEIN SERAC1"/>
    <property type="match status" value="1"/>
</dbReference>
<proteinExistence type="predicted"/>
<evidence type="ECO:0000313" key="7">
    <source>
        <dbReference type="EMBL" id="CAK9868060.1"/>
    </source>
</evidence>
<evidence type="ECO:0008006" key="9">
    <source>
        <dbReference type="Google" id="ProtNLM"/>
    </source>
</evidence>
<keyword evidence="6" id="KW-0472">Membrane</keyword>
<evidence type="ECO:0000256" key="5">
    <source>
        <dbReference type="ARBA" id="ARBA00023128"/>
    </source>
</evidence>
<gene>
    <name evidence="7" type="ORF">CSSPJE1EN2_LOCUS11055</name>
</gene>
<dbReference type="EMBL" id="OZ023719">
    <property type="protein sequence ID" value="CAK9868060.1"/>
    <property type="molecule type" value="Genomic_DNA"/>
</dbReference>
<reference evidence="7" key="1">
    <citation type="submission" date="2024-03" db="EMBL/GenBank/DDBJ databases">
        <authorList>
            <consortium name="ELIXIR-Norway"/>
            <consortium name="Elixir Norway"/>
        </authorList>
    </citation>
    <scope>NUCLEOTIDE SEQUENCE</scope>
</reference>
<dbReference type="SUPFAM" id="SSF53474">
    <property type="entry name" value="alpha/beta-Hydrolases"/>
    <property type="match status" value="1"/>
</dbReference>
<evidence type="ECO:0000256" key="1">
    <source>
        <dbReference type="ARBA" id="ARBA00004173"/>
    </source>
</evidence>
<organism evidence="7 8">
    <name type="scientific">Sphagnum jensenii</name>
    <dbReference type="NCBI Taxonomy" id="128206"/>
    <lineage>
        <taxon>Eukaryota</taxon>
        <taxon>Viridiplantae</taxon>
        <taxon>Streptophyta</taxon>
        <taxon>Embryophyta</taxon>
        <taxon>Bryophyta</taxon>
        <taxon>Sphagnophytina</taxon>
        <taxon>Sphagnopsida</taxon>
        <taxon>Sphagnales</taxon>
        <taxon>Sphagnaceae</taxon>
        <taxon>Sphagnum</taxon>
    </lineage>
</organism>
<protein>
    <recommendedName>
        <fullName evidence="9">DUF676 domain-containing protein</fullName>
    </recommendedName>
</protein>
<evidence type="ECO:0000256" key="2">
    <source>
        <dbReference type="ARBA" id="ARBA00004240"/>
    </source>
</evidence>
<dbReference type="Proteomes" id="UP001497522">
    <property type="component" value="Chromosome 18"/>
</dbReference>
<evidence type="ECO:0000256" key="3">
    <source>
        <dbReference type="ARBA" id="ARBA00004370"/>
    </source>
</evidence>
<evidence type="ECO:0000313" key="8">
    <source>
        <dbReference type="Proteomes" id="UP001497522"/>
    </source>
</evidence>
<evidence type="ECO:0000256" key="6">
    <source>
        <dbReference type="ARBA" id="ARBA00023136"/>
    </source>
</evidence>
<comment type="subcellular location">
    <subcellularLocation>
        <location evidence="2">Endoplasmic reticulum</location>
    </subcellularLocation>
    <subcellularLocation>
        <location evidence="3">Membrane</location>
    </subcellularLocation>
    <subcellularLocation>
        <location evidence="1">Mitochondrion</location>
    </subcellularLocation>
</comment>
<dbReference type="InterPro" id="IPR029058">
    <property type="entry name" value="AB_hydrolase_fold"/>
</dbReference>
<keyword evidence="8" id="KW-1185">Reference proteome</keyword>